<feature type="region of interest" description="Disordered" evidence="1">
    <location>
        <begin position="610"/>
        <end position="630"/>
    </location>
</feature>
<dbReference type="EMBL" id="GBRD01010893">
    <property type="protein sequence ID" value="JAG54931.1"/>
    <property type="molecule type" value="Transcribed_RNA"/>
</dbReference>
<reference evidence="2" key="1">
    <citation type="submission" date="2014-09" db="EMBL/GenBank/DDBJ databases">
        <authorList>
            <person name="Magalhaes I.L.F."/>
            <person name="Oliveira U."/>
            <person name="Santos F.R."/>
            <person name="Vidigal T.H.D.A."/>
            <person name="Brescovit A.D."/>
            <person name="Santos A.J."/>
        </authorList>
    </citation>
    <scope>NUCLEOTIDE SEQUENCE</scope>
</reference>
<name>A0A0K8SNP8_LYGHE</name>
<evidence type="ECO:0008006" key="3">
    <source>
        <dbReference type="Google" id="ProtNLM"/>
    </source>
</evidence>
<evidence type="ECO:0000313" key="2">
    <source>
        <dbReference type="EMBL" id="JAG54931.1"/>
    </source>
</evidence>
<protein>
    <recommendedName>
        <fullName evidence="3">FAST kinase domain-containing protein 5</fullName>
    </recommendedName>
</protein>
<sequence>MISSRLKFCLRCWVRPRFFTRSTIKLNDVAENFKKAELSENGFAHRVLENLERYNLRLASDRLRQERTEEVLNLSEIQWKNLSANELCRVFNAVSVSAKTDGSLISDIKYNDMCASIAVRCPDLTDSQLKSLLTSLACWPPCSSSQEPNFFYIWKAIDNAFVTRHKNFKPEKVLEITELWYQLHLTRRSDFVYQGLNRLAKRPNRLKSEQVVLLLFYQNVLRTLSKNVKMFPVVERFREVIHDLTIEEIGVACMGFFKTENPIQLVDVVDAIISKLIKNAETVPEITLASIMKALRYKLPIALWHRIPELMDSLVTQVDRLSVTSAVHIPLILTGSQTIHKNTLDAVAEKLIQQIDSARLKDMEKVIYPLTLLNYNPKTSKCVFQTVIDQLNRPEREEEFKTWPKCYIAILHYLVIRGIFLDNHISRVLDMKLIRSAYGKTNFIIGREILFIDSSVEVENPSYQGNRIPTDVRNYLSKRYSAYLPDPERKNMSKQHEFEYDVIQTAQRLTENNCMPKYLLPNHPRADIVVRFGNDGRFLPLPEDFVSIENFTGPIRSPGDDYWALVPLSRNVFVRNLGGFTGETLAKERQLKMLGFKPLFVLDKSWPTEGEDTKKEEHLENLFSEYPTPP</sequence>
<evidence type="ECO:0000256" key="1">
    <source>
        <dbReference type="SAM" id="MobiDB-lite"/>
    </source>
</evidence>
<proteinExistence type="predicted"/>
<organism evidence="2">
    <name type="scientific">Lygus hesperus</name>
    <name type="common">Western plant bug</name>
    <dbReference type="NCBI Taxonomy" id="30085"/>
    <lineage>
        <taxon>Eukaryota</taxon>
        <taxon>Metazoa</taxon>
        <taxon>Ecdysozoa</taxon>
        <taxon>Arthropoda</taxon>
        <taxon>Hexapoda</taxon>
        <taxon>Insecta</taxon>
        <taxon>Pterygota</taxon>
        <taxon>Neoptera</taxon>
        <taxon>Paraneoptera</taxon>
        <taxon>Hemiptera</taxon>
        <taxon>Heteroptera</taxon>
        <taxon>Panheteroptera</taxon>
        <taxon>Cimicomorpha</taxon>
        <taxon>Miridae</taxon>
        <taxon>Mirini</taxon>
        <taxon>Lygus</taxon>
    </lineage>
</organism>
<dbReference type="AlphaFoldDB" id="A0A0K8SNP8"/>
<accession>A0A0K8SNP8</accession>
<feature type="compositionally biased region" description="Basic and acidic residues" evidence="1">
    <location>
        <begin position="611"/>
        <end position="620"/>
    </location>
</feature>